<keyword evidence="5 9" id="KW-0812">Transmembrane</keyword>
<dbReference type="InterPro" id="IPR038430">
    <property type="entry name" value="NDAH_ubi_oxred_su3_sf"/>
</dbReference>
<keyword evidence="7 9" id="KW-0472">Membrane</keyword>
<dbReference type="PANTHER" id="PTHR11058">
    <property type="entry name" value="NADH-UBIQUINONE OXIDOREDUCTASE CHAIN 3"/>
    <property type="match status" value="1"/>
</dbReference>
<keyword evidence="4 9" id="KW-0813">Transport</keyword>
<accession>A0A9E9J0W9</accession>
<dbReference type="InterPro" id="IPR000440">
    <property type="entry name" value="NADH_UbQ/plastoQ_OxRdtase_su3"/>
</dbReference>
<feature type="transmembrane region" description="Helical" evidence="9">
    <location>
        <begin position="103"/>
        <end position="125"/>
    </location>
</feature>
<keyword evidence="6 9" id="KW-1133">Transmembrane helix</keyword>
<dbReference type="GO" id="GO:0030964">
    <property type="term" value="C:NADH dehydrogenase complex"/>
    <property type="evidence" value="ECO:0007669"/>
    <property type="project" value="TreeGrafter"/>
</dbReference>
<evidence type="ECO:0000256" key="5">
    <source>
        <dbReference type="ARBA" id="ARBA00022692"/>
    </source>
</evidence>
<comment type="similarity">
    <text evidence="2 9">Belongs to the complex I subunit 3 family.</text>
</comment>
<evidence type="ECO:0000256" key="2">
    <source>
        <dbReference type="ARBA" id="ARBA00008472"/>
    </source>
</evidence>
<evidence type="ECO:0000256" key="4">
    <source>
        <dbReference type="ARBA" id="ARBA00022448"/>
    </source>
</evidence>
<keyword evidence="9" id="KW-0679">Respiratory chain</keyword>
<dbReference type="Gene3D" id="1.20.58.1610">
    <property type="entry name" value="NADH:ubiquinone/plastoquinone oxidoreductase, chain 3"/>
    <property type="match status" value="1"/>
</dbReference>
<keyword evidence="9" id="KW-0830">Ubiquinone</keyword>
<dbReference type="AlphaFoldDB" id="A0A9E9J0W9"/>
<dbReference type="GO" id="GO:0031966">
    <property type="term" value="C:mitochondrial membrane"/>
    <property type="evidence" value="ECO:0007669"/>
    <property type="project" value="UniProtKB-SubCell"/>
</dbReference>
<feature type="transmembrane region" description="Helical" evidence="9">
    <location>
        <begin position="12"/>
        <end position="37"/>
    </location>
</feature>
<evidence type="ECO:0000256" key="9">
    <source>
        <dbReference type="RuleBase" id="RU003640"/>
    </source>
</evidence>
<organism evidence="10">
    <name type="scientific">Goniodes dissimilis</name>
    <name type="common">brown chicken louse</name>
    <dbReference type="NCBI Taxonomy" id="186210"/>
    <lineage>
        <taxon>Eukaryota</taxon>
        <taxon>Metazoa</taxon>
        <taxon>Ecdysozoa</taxon>
        <taxon>Arthropoda</taxon>
        <taxon>Hexapoda</taxon>
        <taxon>Insecta</taxon>
        <taxon>Pterygota</taxon>
        <taxon>Neoptera</taxon>
        <taxon>Paraneoptera</taxon>
        <taxon>Psocodea</taxon>
        <taxon>Troctomorpha</taxon>
        <taxon>Phthiraptera</taxon>
        <taxon>Ischnocera</taxon>
        <taxon>Philopteridae</taxon>
        <taxon>Goniodes</taxon>
    </lineage>
</organism>
<comment type="catalytic activity">
    <reaction evidence="8 9">
        <text>a ubiquinone + NADH + 5 H(+)(in) = a ubiquinol + NAD(+) + 4 H(+)(out)</text>
        <dbReference type="Rhea" id="RHEA:29091"/>
        <dbReference type="Rhea" id="RHEA-COMP:9565"/>
        <dbReference type="Rhea" id="RHEA-COMP:9566"/>
        <dbReference type="ChEBI" id="CHEBI:15378"/>
        <dbReference type="ChEBI" id="CHEBI:16389"/>
        <dbReference type="ChEBI" id="CHEBI:17976"/>
        <dbReference type="ChEBI" id="CHEBI:57540"/>
        <dbReference type="ChEBI" id="CHEBI:57945"/>
        <dbReference type="EC" id="7.1.1.2"/>
    </reaction>
</comment>
<geneLocation type="mitochondrion" evidence="10"/>
<keyword evidence="9" id="KW-0249">Electron transport</keyword>
<reference evidence="10" key="1">
    <citation type="submission" date="2022-05" db="EMBL/GenBank/DDBJ databases">
        <authorList>
            <person name="Nie Y."/>
        </authorList>
    </citation>
    <scope>NUCLEOTIDE SEQUENCE</scope>
</reference>
<evidence type="ECO:0000256" key="3">
    <source>
        <dbReference type="ARBA" id="ARBA00021007"/>
    </source>
</evidence>
<name>A0A9E9J0W9_9NEOP</name>
<evidence type="ECO:0000256" key="1">
    <source>
        <dbReference type="ARBA" id="ARBA00004370"/>
    </source>
</evidence>
<dbReference type="EMBL" id="ON585584">
    <property type="protein sequence ID" value="WAO28633.1"/>
    <property type="molecule type" value="Genomic_DNA"/>
</dbReference>
<evidence type="ECO:0000256" key="7">
    <source>
        <dbReference type="ARBA" id="ARBA00023136"/>
    </source>
</evidence>
<comment type="subcellular location">
    <subcellularLocation>
        <location evidence="1">Membrane</location>
    </subcellularLocation>
    <subcellularLocation>
        <location evidence="9">Mitochondrion membrane</location>
        <topology evidence="9">Multi-pass membrane protein</topology>
    </subcellularLocation>
</comment>
<evidence type="ECO:0000256" key="8">
    <source>
        <dbReference type="ARBA" id="ARBA00049551"/>
    </source>
</evidence>
<dbReference type="GO" id="GO:0008137">
    <property type="term" value="F:NADH dehydrogenase (ubiquinone) activity"/>
    <property type="evidence" value="ECO:0007669"/>
    <property type="project" value="UniProtKB-UniRule"/>
</dbReference>
<keyword evidence="9" id="KW-1278">Translocase</keyword>
<protein>
    <recommendedName>
        <fullName evidence="3 9">NADH-ubiquinone oxidoreductase chain 3</fullName>
        <ecNumber evidence="9">7.1.1.2</ecNumber>
    </recommendedName>
</protein>
<sequence>MQTPTYCWKWDFGFIILTHVIMSVAVSVGLIGVSALFTLGEEVESGSEVKEAYECGLDPFTYQIPPTYLHFFPIGVLFLLFDVELIVCLPISLMSISSDLRGMVWFALFVILTLGLIVEIMSGLLEWKDSPF</sequence>
<feature type="transmembrane region" description="Helical" evidence="9">
    <location>
        <begin position="68"/>
        <end position="91"/>
    </location>
</feature>
<proteinExistence type="inferred from homology"/>
<gene>
    <name evidence="10" type="primary">ND3</name>
</gene>
<evidence type="ECO:0000256" key="6">
    <source>
        <dbReference type="ARBA" id="ARBA00022989"/>
    </source>
</evidence>
<dbReference type="PANTHER" id="PTHR11058:SF9">
    <property type="entry name" value="NADH-UBIQUINONE OXIDOREDUCTASE CHAIN 3"/>
    <property type="match status" value="1"/>
</dbReference>
<comment type="function">
    <text evidence="9">Core subunit of the mitochondrial membrane respiratory chain NADH dehydrogenase (Complex I) which catalyzes electron transfer from NADH through the respiratory chain, using ubiquinone as an electron acceptor. Essential for the catalytic activity of complex I.</text>
</comment>
<dbReference type="Pfam" id="PF00507">
    <property type="entry name" value="Oxidored_q4"/>
    <property type="match status" value="1"/>
</dbReference>
<evidence type="ECO:0000313" key="10">
    <source>
        <dbReference type="EMBL" id="WAO28633.1"/>
    </source>
</evidence>
<keyword evidence="9 10" id="KW-0496">Mitochondrion</keyword>
<keyword evidence="9" id="KW-0520">NAD</keyword>
<dbReference type="EC" id="7.1.1.2" evidence="9"/>